<evidence type="ECO:0000256" key="3">
    <source>
        <dbReference type="SAM" id="SignalP"/>
    </source>
</evidence>
<dbReference type="InterPro" id="IPR001314">
    <property type="entry name" value="Peptidase_S1A"/>
</dbReference>
<dbReference type="Proteomes" id="UP001627154">
    <property type="component" value="Unassembled WGS sequence"/>
</dbReference>
<feature type="chain" id="PRO_5044833378" description="Peptidase S1 domain-containing protein" evidence="3">
    <location>
        <begin position="21"/>
        <end position="274"/>
    </location>
</feature>
<evidence type="ECO:0000313" key="6">
    <source>
        <dbReference type="Proteomes" id="UP001627154"/>
    </source>
</evidence>
<protein>
    <recommendedName>
        <fullName evidence="4">Peptidase S1 domain-containing protein</fullName>
    </recommendedName>
</protein>
<dbReference type="PROSITE" id="PS50240">
    <property type="entry name" value="TRYPSIN_DOM"/>
    <property type="match status" value="1"/>
</dbReference>
<dbReference type="Pfam" id="PF00089">
    <property type="entry name" value="Trypsin"/>
    <property type="match status" value="1"/>
</dbReference>
<feature type="signal peptide" evidence="3">
    <location>
        <begin position="1"/>
        <end position="20"/>
    </location>
</feature>
<evidence type="ECO:0000259" key="4">
    <source>
        <dbReference type="PROSITE" id="PS50240"/>
    </source>
</evidence>
<dbReference type="CDD" id="cd00190">
    <property type="entry name" value="Tryp_SPc"/>
    <property type="match status" value="1"/>
</dbReference>
<keyword evidence="6" id="KW-1185">Reference proteome</keyword>
<keyword evidence="3" id="KW-0732">Signal</keyword>
<dbReference type="InterPro" id="IPR009003">
    <property type="entry name" value="Peptidase_S1_PA"/>
</dbReference>
<evidence type="ECO:0000256" key="2">
    <source>
        <dbReference type="ARBA" id="ARBA00024195"/>
    </source>
</evidence>
<proteinExistence type="inferred from homology"/>
<evidence type="ECO:0000256" key="1">
    <source>
        <dbReference type="ARBA" id="ARBA00023157"/>
    </source>
</evidence>
<dbReference type="InterPro" id="IPR043504">
    <property type="entry name" value="Peptidase_S1_PA_chymotrypsin"/>
</dbReference>
<dbReference type="PANTHER" id="PTHR24256">
    <property type="entry name" value="TRYPTASE-RELATED"/>
    <property type="match status" value="1"/>
</dbReference>
<gene>
    <name evidence="5" type="ORF">TKK_019297</name>
</gene>
<name>A0ABD2VWA2_9HYME</name>
<reference evidence="5 6" key="1">
    <citation type="journal article" date="2024" name="bioRxiv">
        <title>A reference genome for Trichogramma kaykai: A tiny desert-dwelling parasitoid wasp with competing sex-ratio distorters.</title>
        <authorList>
            <person name="Culotta J."/>
            <person name="Lindsey A.R."/>
        </authorList>
    </citation>
    <scope>NUCLEOTIDE SEQUENCE [LARGE SCALE GENOMIC DNA]</scope>
    <source>
        <strain evidence="5 6">KSX58</strain>
    </source>
</reference>
<organism evidence="5 6">
    <name type="scientific">Trichogramma kaykai</name>
    <dbReference type="NCBI Taxonomy" id="54128"/>
    <lineage>
        <taxon>Eukaryota</taxon>
        <taxon>Metazoa</taxon>
        <taxon>Ecdysozoa</taxon>
        <taxon>Arthropoda</taxon>
        <taxon>Hexapoda</taxon>
        <taxon>Insecta</taxon>
        <taxon>Pterygota</taxon>
        <taxon>Neoptera</taxon>
        <taxon>Endopterygota</taxon>
        <taxon>Hymenoptera</taxon>
        <taxon>Apocrita</taxon>
        <taxon>Proctotrupomorpha</taxon>
        <taxon>Chalcidoidea</taxon>
        <taxon>Trichogrammatidae</taxon>
        <taxon>Trichogramma</taxon>
    </lineage>
</organism>
<dbReference type="EMBL" id="JBJJXI010000166">
    <property type="protein sequence ID" value="KAL3384888.1"/>
    <property type="molecule type" value="Genomic_DNA"/>
</dbReference>
<comment type="similarity">
    <text evidence="2">Belongs to the peptidase S1 family. CLIP subfamily.</text>
</comment>
<accession>A0ABD2VWA2</accession>
<comment type="caution">
    <text evidence="5">The sequence shown here is derived from an EMBL/GenBank/DDBJ whole genome shotgun (WGS) entry which is preliminary data.</text>
</comment>
<dbReference type="Gene3D" id="2.40.10.10">
    <property type="entry name" value="Trypsin-like serine proteases"/>
    <property type="match status" value="1"/>
</dbReference>
<dbReference type="InterPro" id="IPR051487">
    <property type="entry name" value="Ser/Thr_Proteases_Immune/Dev"/>
</dbReference>
<dbReference type="InterPro" id="IPR001254">
    <property type="entry name" value="Trypsin_dom"/>
</dbReference>
<keyword evidence="1" id="KW-1015">Disulfide bond</keyword>
<evidence type="ECO:0000313" key="5">
    <source>
        <dbReference type="EMBL" id="KAL3384888.1"/>
    </source>
</evidence>
<dbReference type="PRINTS" id="PR00722">
    <property type="entry name" value="CHYMOTRYPSIN"/>
</dbReference>
<feature type="domain" description="Peptidase S1" evidence="4">
    <location>
        <begin position="28"/>
        <end position="266"/>
    </location>
</feature>
<dbReference type="AlphaFoldDB" id="A0ABD2VWA2"/>
<dbReference type="SUPFAM" id="SSF50494">
    <property type="entry name" value="Trypsin-like serine proteases"/>
    <property type="match status" value="1"/>
</dbReference>
<sequence>MYLFSISCILLVQTIRYSECSPAHRERLFGLDVIPAKADEFPFVVSIGHVQHKRQYGHFCTGSLITKEHVLTSAHCLINETPRNLRVSVGTDLEESETYPVLSWITYDQWAYKSGRRSSFKDNDIAVVTLVEPVENVEPANISFANYDRSKKVKAAGWGKANERVVPRYLQSLELRIVDREECESSMSVITNESMELADNVICAKGSSNSVIQCGDSGGPLMDEDKSIIGVTDSYLACETHLLHPDSTNMFMDVKFYKSFIDSVTRSARKRSKL</sequence>
<dbReference type="SMART" id="SM00020">
    <property type="entry name" value="Tryp_SPc"/>
    <property type="match status" value="1"/>
</dbReference>